<dbReference type="AlphaFoldDB" id="A0A9X1L978"/>
<gene>
    <name evidence="1" type="ORF">LHA35_03495</name>
</gene>
<accession>A0A9X1L978</accession>
<organism evidence="1 2">
    <name type="scientific">Roseicella aerolata</name>
    <dbReference type="NCBI Taxonomy" id="2883479"/>
    <lineage>
        <taxon>Bacteria</taxon>
        <taxon>Pseudomonadati</taxon>
        <taxon>Pseudomonadota</taxon>
        <taxon>Alphaproteobacteria</taxon>
        <taxon>Acetobacterales</taxon>
        <taxon>Roseomonadaceae</taxon>
        <taxon>Roseicella</taxon>
    </lineage>
</organism>
<dbReference type="RefSeq" id="WP_226604524.1">
    <property type="nucleotide sequence ID" value="NZ_JAJAQI010000003.1"/>
</dbReference>
<proteinExistence type="predicted"/>
<dbReference type="EMBL" id="JAJAQI010000003">
    <property type="protein sequence ID" value="MCB4820793.1"/>
    <property type="molecule type" value="Genomic_DNA"/>
</dbReference>
<sequence>MTVQAQRDYYNLSSAARVLQDRLTALRNTIPMGSTLIDIGCNDGTISNALIESGHAVRSYCYDLEDILTHRRPEIAFQPMNLAVDDLSRLPPADGVLLLNIMHHIVGRSVERAREVISTLLDRYRFIILDMGSFSEQGDWGWRRAFSKHWSSDAELWNDLFKDAEWRFKLLRYPTQGGGSRVLWKLYRRSYSPMCLEVVETYRRTPGAWPKDKRLFALGEEAPDGKEFVPYVTFEKVISEHKDLFWIKRFTAGDTSTLRATLEFEFARQAANVVAIEHRRFEGIRVCQPVAMRTASDLMYLYEPDLAAADVVHFQDWAKFFSLDEISKLSRFGARWIDCRKLGMVQILNCSDFQAAQSWDGITLLDFEANPWLLKVTELLSGGH</sequence>
<reference evidence="1" key="1">
    <citation type="submission" date="2021-10" db="EMBL/GenBank/DDBJ databases">
        <title>Roseicella aerolatum sp. nov., isolated from aerosols of e-waste dismantling site.</title>
        <authorList>
            <person name="Qin T."/>
        </authorList>
    </citation>
    <scope>NUCLEOTIDE SEQUENCE</scope>
    <source>
        <strain evidence="1">GB24</strain>
    </source>
</reference>
<protein>
    <recommendedName>
        <fullName evidence="3">Methyltransferase domain-containing protein</fullName>
    </recommendedName>
</protein>
<dbReference type="Gene3D" id="3.40.50.150">
    <property type="entry name" value="Vaccinia Virus protein VP39"/>
    <property type="match status" value="1"/>
</dbReference>
<comment type="caution">
    <text evidence="1">The sequence shown here is derived from an EMBL/GenBank/DDBJ whole genome shotgun (WGS) entry which is preliminary data.</text>
</comment>
<dbReference type="SUPFAM" id="SSF53335">
    <property type="entry name" value="S-adenosyl-L-methionine-dependent methyltransferases"/>
    <property type="match status" value="1"/>
</dbReference>
<evidence type="ECO:0000313" key="1">
    <source>
        <dbReference type="EMBL" id="MCB4820793.1"/>
    </source>
</evidence>
<dbReference type="InterPro" id="IPR029063">
    <property type="entry name" value="SAM-dependent_MTases_sf"/>
</dbReference>
<evidence type="ECO:0008006" key="3">
    <source>
        <dbReference type="Google" id="ProtNLM"/>
    </source>
</evidence>
<keyword evidence="2" id="KW-1185">Reference proteome</keyword>
<dbReference type="Proteomes" id="UP001139311">
    <property type="component" value="Unassembled WGS sequence"/>
</dbReference>
<evidence type="ECO:0000313" key="2">
    <source>
        <dbReference type="Proteomes" id="UP001139311"/>
    </source>
</evidence>
<name>A0A9X1L978_9PROT</name>